<dbReference type="EMBL" id="JADEXN010000400">
    <property type="protein sequence ID" value="MBE9042630.1"/>
    <property type="molecule type" value="Genomic_DNA"/>
</dbReference>
<keyword evidence="5" id="KW-1185">Reference proteome</keyword>
<dbReference type="AlphaFoldDB" id="A0A928W3Q0"/>
<name>A0A928W3Q0_9CYAN</name>
<evidence type="ECO:0000259" key="3">
    <source>
        <dbReference type="Pfam" id="PF00656"/>
    </source>
</evidence>
<evidence type="ECO:0000256" key="2">
    <source>
        <dbReference type="SAM" id="Phobius"/>
    </source>
</evidence>
<dbReference type="InterPro" id="IPR029030">
    <property type="entry name" value="Caspase-like_dom_sf"/>
</dbReference>
<comment type="caution">
    <text evidence="4">The sequence shown here is derived from an EMBL/GenBank/DDBJ whole genome shotgun (WGS) entry which is preliminary data.</text>
</comment>
<keyword evidence="2" id="KW-0812">Transmembrane</keyword>
<dbReference type="InterPro" id="IPR011600">
    <property type="entry name" value="Pept_C14_caspase"/>
</dbReference>
<dbReference type="RefSeq" id="WP_264322784.1">
    <property type="nucleotide sequence ID" value="NZ_JADEXN010000400.1"/>
</dbReference>
<feature type="transmembrane region" description="Helical" evidence="2">
    <location>
        <begin position="286"/>
        <end position="304"/>
    </location>
</feature>
<dbReference type="Gene3D" id="3.40.50.1460">
    <property type="match status" value="1"/>
</dbReference>
<organism evidence="4 5">
    <name type="scientific">Zarconia navalis LEGE 11467</name>
    <dbReference type="NCBI Taxonomy" id="1828826"/>
    <lineage>
        <taxon>Bacteria</taxon>
        <taxon>Bacillati</taxon>
        <taxon>Cyanobacteriota</taxon>
        <taxon>Cyanophyceae</taxon>
        <taxon>Oscillatoriophycideae</taxon>
        <taxon>Oscillatoriales</taxon>
        <taxon>Oscillatoriales incertae sedis</taxon>
        <taxon>Zarconia</taxon>
        <taxon>Zarconia navalis</taxon>
    </lineage>
</organism>
<evidence type="ECO:0000313" key="5">
    <source>
        <dbReference type="Proteomes" id="UP000621799"/>
    </source>
</evidence>
<dbReference type="GO" id="GO:0004197">
    <property type="term" value="F:cysteine-type endopeptidase activity"/>
    <property type="evidence" value="ECO:0007669"/>
    <property type="project" value="InterPro"/>
</dbReference>
<protein>
    <submittedName>
        <fullName evidence="4">Caspase family protein</fullName>
    </submittedName>
</protein>
<feature type="domain" description="Peptidase C14 caspase" evidence="3">
    <location>
        <begin position="5"/>
        <end position="229"/>
    </location>
</feature>
<keyword evidence="2" id="KW-1133">Transmembrane helix</keyword>
<sequence length="325" mass="36022">MVEHACIAIGIDRYEHLQPLRYAQADAGAFQRCVATIAAVPDSQSWLLAETSPKRSGRSTYPSLENIDRSIAQICALPLQPEDILWCFFCGYGVNFLGKDYLMPIEGNPQDIQETGISVESFLARLKQAKTKNLRVFLDISRPTGKYAGVGIGSETLELADKLEIAVMLSCQPEQFSHETSALDGGLFTAALVEALDSQKCPTLESLDRYMRDRLPQLCDHHWRPKQDPVTIVGRDEQLHQSLFPAKKGTAPGKDHLETQPKLTSTQEPLPQPKPTAPANPTWERWLWFGGLAATILLLGVLLAHEISLKDRSPSEESSDTSQFP</sequence>
<gene>
    <name evidence="4" type="ORF">IQ235_17860</name>
</gene>
<dbReference type="Pfam" id="PF00656">
    <property type="entry name" value="Peptidase_C14"/>
    <property type="match status" value="1"/>
</dbReference>
<reference evidence="4" key="1">
    <citation type="submission" date="2020-10" db="EMBL/GenBank/DDBJ databases">
        <authorList>
            <person name="Castelo-Branco R."/>
            <person name="Eusebio N."/>
            <person name="Adriana R."/>
            <person name="Vieira A."/>
            <person name="Brugerolle De Fraissinette N."/>
            <person name="Rezende De Castro R."/>
            <person name="Schneider M.P."/>
            <person name="Vasconcelos V."/>
            <person name="Leao P.N."/>
        </authorList>
    </citation>
    <scope>NUCLEOTIDE SEQUENCE</scope>
    <source>
        <strain evidence="4">LEGE 11467</strain>
    </source>
</reference>
<evidence type="ECO:0000313" key="4">
    <source>
        <dbReference type="EMBL" id="MBE9042630.1"/>
    </source>
</evidence>
<accession>A0A928W3Q0</accession>
<dbReference type="GO" id="GO:0006508">
    <property type="term" value="P:proteolysis"/>
    <property type="evidence" value="ECO:0007669"/>
    <property type="project" value="InterPro"/>
</dbReference>
<feature type="region of interest" description="Disordered" evidence="1">
    <location>
        <begin position="245"/>
        <end position="278"/>
    </location>
</feature>
<dbReference type="Proteomes" id="UP000621799">
    <property type="component" value="Unassembled WGS sequence"/>
</dbReference>
<evidence type="ECO:0000256" key="1">
    <source>
        <dbReference type="SAM" id="MobiDB-lite"/>
    </source>
</evidence>
<dbReference type="SUPFAM" id="SSF52129">
    <property type="entry name" value="Caspase-like"/>
    <property type="match status" value="1"/>
</dbReference>
<proteinExistence type="predicted"/>
<keyword evidence="2" id="KW-0472">Membrane</keyword>